<dbReference type="EMBL" id="VJMJ01000089">
    <property type="protein sequence ID" value="KAF0736203.1"/>
    <property type="molecule type" value="Genomic_DNA"/>
</dbReference>
<evidence type="ECO:0000313" key="3">
    <source>
        <dbReference type="Proteomes" id="UP000481153"/>
    </source>
</evidence>
<dbReference type="Pfam" id="PF00085">
    <property type="entry name" value="Thioredoxin"/>
    <property type="match status" value="1"/>
</dbReference>
<dbReference type="InterPro" id="IPR050620">
    <property type="entry name" value="Thioredoxin_H-type-like"/>
</dbReference>
<dbReference type="AlphaFoldDB" id="A0A6G0X8E2"/>
<organism evidence="2 3">
    <name type="scientific">Aphanomyces euteiches</name>
    <dbReference type="NCBI Taxonomy" id="100861"/>
    <lineage>
        <taxon>Eukaryota</taxon>
        <taxon>Sar</taxon>
        <taxon>Stramenopiles</taxon>
        <taxon>Oomycota</taxon>
        <taxon>Saprolegniomycetes</taxon>
        <taxon>Saprolegniales</taxon>
        <taxon>Verrucalvaceae</taxon>
        <taxon>Aphanomyces</taxon>
    </lineage>
</organism>
<accession>A0A6G0X8E2</accession>
<proteinExistence type="predicted"/>
<protein>
    <recommendedName>
        <fullName evidence="1">Thioredoxin domain-containing protein</fullName>
    </recommendedName>
</protein>
<dbReference type="VEuPathDB" id="FungiDB:AeMF1_002446"/>
<dbReference type="InterPro" id="IPR036249">
    <property type="entry name" value="Thioredoxin-like_sf"/>
</dbReference>
<dbReference type="SUPFAM" id="SSF52833">
    <property type="entry name" value="Thioredoxin-like"/>
    <property type="match status" value="1"/>
</dbReference>
<dbReference type="InterPro" id="IPR013766">
    <property type="entry name" value="Thioredoxin_domain"/>
</dbReference>
<dbReference type="Proteomes" id="UP000481153">
    <property type="component" value="Unassembled WGS sequence"/>
</dbReference>
<sequence length="143" mass="15782">MMLASIARRSQCIARQSSSLLKTTRHFATFEKDEDGIVHISSKEDWDALVATGKPVVADFWAPWCGKCTQISGFYAILAEDFPDVTFAKLNVAEEGVGPVKEEFSVEVLPAFHFFNKGQQVGTPVLGYKKSPLKAQVTKLISE</sequence>
<reference evidence="2 3" key="1">
    <citation type="submission" date="2019-07" db="EMBL/GenBank/DDBJ databases">
        <title>Genomics analysis of Aphanomyces spp. identifies a new class of oomycete effector associated with host adaptation.</title>
        <authorList>
            <person name="Gaulin E."/>
        </authorList>
    </citation>
    <scope>NUCLEOTIDE SEQUENCE [LARGE SCALE GENOMIC DNA]</scope>
    <source>
        <strain evidence="2 3">ATCC 201684</strain>
    </source>
</reference>
<evidence type="ECO:0000259" key="1">
    <source>
        <dbReference type="PROSITE" id="PS51352"/>
    </source>
</evidence>
<dbReference type="CDD" id="cd02947">
    <property type="entry name" value="TRX_family"/>
    <property type="match status" value="1"/>
</dbReference>
<name>A0A6G0X8E2_9STRA</name>
<dbReference type="PROSITE" id="PS51352">
    <property type="entry name" value="THIOREDOXIN_2"/>
    <property type="match status" value="1"/>
</dbReference>
<dbReference type="PANTHER" id="PTHR10438:SF463">
    <property type="entry name" value="THIOREDOXIN"/>
    <property type="match status" value="1"/>
</dbReference>
<comment type="caution">
    <text evidence="2">The sequence shown here is derived from an EMBL/GenBank/DDBJ whole genome shotgun (WGS) entry which is preliminary data.</text>
</comment>
<evidence type="ECO:0000313" key="2">
    <source>
        <dbReference type="EMBL" id="KAF0736203.1"/>
    </source>
</evidence>
<dbReference type="Gene3D" id="3.40.30.10">
    <property type="entry name" value="Glutaredoxin"/>
    <property type="match status" value="1"/>
</dbReference>
<gene>
    <name evidence="2" type="ORF">Ae201684_007226</name>
</gene>
<keyword evidence="3" id="KW-1185">Reference proteome</keyword>
<dbReference type="PANTHER" id="PTHR10438">
    <property type="entry name" value="THIOREDOXIN"/>
    <property type="match status" value="1"/>
</dbReference>
<feature type="domain" description="Thioredoxin" evidence="1">
    <location>
        <begin position="18"/>
        <end position="143"/>
    </location>
</feature>